<evidence type="ECO:0000259" key="4">
    <source>
        <dbReference type="PROSITE" id="PS51063"/>
    </source>
</evidence>
<dbReference type="Proteomes" id="UP000263014">
    <property type="component" value="Unassembled WGS sequence"/>
</dbReference>
<dbReference type="InterPro" id="IPR036390">
    <property type="entry name" value="WH_DNA-bd_sf"/>
</dbReference>
<evidence type="ECO:0000313" key="5">
    <source>
        <dbReference type="EMBL" id="RGD69535.1"/>
    </source>
</evidence>
<gene>
    <name evidence="5" type="ORF">DWX31_15885</name>
    <name evidence="6" type="ORF">DXD79_02165</name>
</gene>
<organism evidence="6 8">
    <name type="scientific">Hungatella hathewayi</name>
    <dbReference type="NCBI Taxonomy" id="154046"/>
    <lineage>
        <taxon>Bacteria</taxon>
        <taxon>Bacillati</taxon>
        <taxon>Bacillota</taxon>
        <taxon>Clostridia</taxon>
        <taxon>Lachnospirales</taxon>
        <taxon>Lachnospiraceae</taxon>
        <taxon>Hungatella</taxon>
    </lineage>
</organism>
<dbReference type="GO" id="GO:0006355">
    <property type="term" value="P:regulation of DNA-templated transcription"/>
    <property type="evidence" value="ECO:0007669"/>
    <property type="project" value="InterPro"/>
</dbReference>
<keyword evidence="3" id="KW-0804">Transcription</keyword>
<evidence type="ECO:0000313" key="7">
    <source>
        <dbReference type="Proteomes" id="UP000261023"/>
    </source>
</evidence>
<name>A0A374PFM7_9FIRM</name>
<dbReference type="InterPro" id="IPR014710">
    <property type="entry name" value="RmlC-like_jellyroll"/>
</dbReference>
<dbReference type="SMART" id="SM00419">
    <property type="entry name" value="HTH_CRP"/>
    <property type="match status" value="1"/>
</dbReference>
<evidence type="ECO:0000256" key="1">
    <source>
        <dbReference type="ARBA" id="ARBA00023015"/>
    </source>
</evidence>
<dbReference type="PROSITE" id="PS51063">
    <property type="entry name" value="HTH_CRP_2"/>
    <property type="match status" value="1"/>
</dbReference>
<dbReference type="InterPro" id="IPR000595">
    <property type="entry name" value="cNMP-bd_dom"/>
</dbReference>
<accession>A0A374PFM7</accession>
<reference evidence="7 8" key="1">
    <citation type="submission" date="2018-08" db="EMBL/GenBank/DDBJ databases">
        <title>A genome reference for cultivated species of the human gut microbiota.</title>
        <authorList>
            <person name="Zou Y."/>
            <person name="Xue W."/>
            <person name="Luo G."/>
        </authorList>
    </citation>
    <scope>NUCLEOTIDE SEQUENCE [LARGE SCALE GENOMIC DNA]</scope>
    <source>
        <strain evidence="5 7">AF19-13AC</strain>
        <strain evidence="6 8">TM09-12</strain>
    </source>
</reference>
<dbReference type="EMBL" id="QTJW01000010">
    <property type="protein sequence ID" value="RGD69535.1"/>
    <property type="molecule type" value="Genomic_DNA"/>
</dbReference>
<dbReference type="Gene3D" id="2.60.120.10">
    <property type="entry name" value="Jelly Rolls"/>
    <property type="match status" value="1"/>
</dbReference>
<dbReference type="GO" id="GO:0003677">
    <property type="term" value="F:DNA binding"/>
    <property type="evidence" value="ECO:0007669"/>
    <property type="project" value="UniProtKB-KW"/>
</dbReference>
<evidence type="ECO:0000256" key="3">
    <source>
        <dbReference type="ARBA" id="ARBA00023163"/>
    </source>
</evidence>
<dbReference type="InterPro" id="IPR012318">
    <property type="entry name" value="HTH_CRP"/>
</dbReference>
<dbReference type="Proteomes" id="UP000261023">
    <property type="component" value="Unassembled WGS sequence"/>
</dbReference>
<proteinExistence type="predicted"/>
<keyword evidence="2" id="KW-0238">DNA-binding</keyword>
<feature type="domain" description="HTH crp-type" evidence="4">
    <location>
        <begin position="143"/>
        <end position="212"/>
    </location>
</feature>
<dbReference type="Pfam" id="PF00027">
    <property type="entry name" value="cNMP_binding"/>
    <property type="match status" value="1"/>
</dbReference>
<dbReference type="Pfam" id="PF13545">
    <property type="entry name" value="HTH_Crp_2"/>
    <property type="match status" value="1"/>
</dbReference>
<dbReference type="SUPFAM" id="SSF46785">
    <property type="entry name" value="Winged helix' DNA-binding domain"/>
    <property type="match status" value="1"/>
</dbReference>
<dbReference type="CDD" id="cd00038">
    <property type="entry name" value="CAP_ED"/>
    <property type="match status" value="1"/>
</dbReference>
<dbReference type="EMBL" id="QSON01000001">
    <property type="protein sequence ID" value="RGJ08229.1"/>
    <property type="molecule type" value="Genomic_DNA"/>
</dbReference>
<protein>
    <submittedName>
        <fullName evidence="6">Crp/Fnr family transcriptional regulator</fullName>
    </submittedName>
</protein>
<dbReference type="OrthoDB" id="581021at2"/>
<dbReference type="AlphaFoldDB" id="A0A374PFM7"/>
<dbReference type="InterPro" id="IPR018490">
    <property type="entry name" value="cNMP-bd_dom_sf"/>
</dbReference>
<dbReference type="SUPFAM" id="SSF51206">
    <property type="entry name" value="cAMP-binding domain-like"/>
    <property type="match status" value="1"/>
</dbReference>
<evidence type="ECO:0000313" key="6">
    <source>
        <dbReference type="EMBL" id="RGJ08229.1"/>
    </source>
</evidence>
<keyword evidence="1" id="KW-0805">Transcription regulation</keyword>
<evidence type="ECO:0000313" key="8">
    <source>
        <dbReference type="Proteomes" id="UP000263014"/>
    </source>
</evidence>
<sequence>MLIPRYYFSNDYTDFYEYFLTQPHTRKTFRKNDCLWNPGEPVTHVYYIISGIALTVLEHENGSRKISSLHSAGTVFPGSHRSVFKIEHSISTIALSDMETLCFPNEYFLQMICENKELTLRTLDWNASYINLLLYESAHQDYNNSFLKLCNLLYLFSQNSPEENGRRISLTQENIAEILTVTRVNAARNLSRLRDEQIIVSHRKWIEIINPQALEAYCSQETLKS</sequence>
<comment type="caution">
    <text evidence="6">The sequence shown here is derived from an EMBL/GenBank/DDBJ whole genome shotgun (WGS) entry which is preliminary data.</text>
</comment>
<evidence type="ECO:0000256" key="2">
    <source>
        <dbReference type="ARBA" id="ARBA00023125"/>
    </source>
</evidence>